<dbReference type="InterPro" id="IPR006439">
    <property type="entry name" value="HAD-SF_hydro_IA"/>
</dbReference>
<dbReference type="GO" id="GO:0016787">
    <property type="term" value="F:hydrolase activity"/>
    <property type="evidence" value="ECO:0007669"/>
    <property type="project" value="UniProtKB-KW"/>
</dbReference>
<dbReference type="InterPro" id="IPR023198">
    <property type="entry name" value="PGP-like_dom2"/>
</dbReference>
<evidence type="ECO:0000313" key="2">
    <source>
        <dbReference type="Proteomes" id="UP001652504"/>
    </source>
</evidence>
<comment type="caution">
    <text evidence="1">The sequence shown here is derived from an EMBL/GenBank/DDBJ whole genome shotgun (WGS) entry which is preliminary data.</text>
</comment>
<name>A0ABT3A6G8_9ALTE</name>
<dbReference type="SFLD" id="SFLDG01129">
    <property type="entry name" value="C1.5:_HAD__Beta-PGM__Phosphata"/>
    <property type="match status" value="1"/>
</dbReference>
<proteinExistence type="predicted"/>
<dbReference type="Proteomes" id="UP001652504">
    <property type="component" value="Unassembled WGS sequence"/>
</dbReference>
<dbReference type="NCBIfam" id="TIGR01549">
    <property type="entry name" value="HAD-SF-IA-v1"/>
    <property type="match status" value="1"/>
</dbReference>
<dbReference type="PANTHER" id="PTHR43434">
    <property type="entry name" value="PHOSPHOGLYCOLATE PHOSPHATASE"/>
    <property type="match status" value="1"/>
</dbReference>
<evidence type="ECO:0000313" key="1">
    <source>
        <dbReference type="EMBL" id="MCV2884283.1"/>
    </source>
</evidence>
<gene>
    <name evidence="1" type="ORF">OE749_06210</name>
</gene>
<dbReference type="SUPFAM" id="SSF56784">
    <property type="entry name" value="HAD-like"/>
    <property type="match status" value="1"/>
</dbReference>
<dbReference type="RefSeq" id="WP_263711489.1">
    <property type="nucleotide sequence ID" value="NZ_JAOWKX010000002.1"/>
</dbReference>
<keyword evidence="1" id="KW-0378">Hydrolase</keyword>
<dbReference type="InterPro" id="IPR041492">
    <property type="entry name" value="HAD_2"/>
</dbReference>
<protein>
    <submittedName>
        <fullName evidence="1">HAD-IA family hydrolase</fullName>
    </submittedName>
</protein>
<dbReference type="Gene3D" id="1.10.150.240">
    <property type="entry name" value="Putative phosphatase, domain 2"/>
    <property type="match status" value="1"/>
</dbReference>
<dbReference type="Pfam" id="PF13419">
    <property type="entry name" value="HAD_2"/>
    <property type="match status" value="1"/>
</dbReference>
<dbReference type="InterPro" id="IPR023214">
    <property type="entry name" value="HAD_sf"/>
</dbReference>
<dbReference type="EMBL" id="JAOWKX010000002">
    <property type="protein sequence ID" value="MCV2884283.1"/>
    <property type="molecule type" value="Genomic_DNA"/>
</dbReference>
<keyword evidence="2" id="KW-1185">Reference proteome</keyword>
<organism evidence="1 2">
    <name type="scientific">Fluctibacter corallii</name>
    <dbReference type="NCBI Taxonomy" id="2984329"/>
    <lineage>
        <taxon>Bacteria</taxon>
        <taxon>Pseudomonadati</taxon>
        <taxon>Pseudomonadota</taxon>
        <taxon>Gammaproteobacteria</taxon>
        <taxon>Alteromonadales</taxon>
        <taxon>Alteromonadaceae</taxon>
        <taxon>Fluctibacter</taxon>
    </lineage>
</organism>
<accession>A0ABT3A6G8</accession>
<dbReference type="SFLD" id="SFLDG01135">
    <property type="entry name" value="C1.5.6:_HAD__Beta-PGM__Phospha"/>
    <property type="match status" value="1"/>
</dbReference>
<dbReference type="SFLD" id="SFLDS00003">
    <property type="entry name" value="Haloacid_Dehalogenase"/>
    <property type="match status" value="1"/>
</dbReference>
<dbReference type="InterPro" id="IPR050155">
    <property type="entry name" value="HAD-like_hydrolase_sf"/>
</dbReference>
<reference evidence="1 2" key="1">
    <citation type="submission" date="2022-10" db="EMBL/GenBank/DDBJ databases">
        <title>Aestuariibacter sp. AA17 isolated from Montipora capitata coral fragment.</title>
        <authorList>
            <person name="Emsley S.A."/>
            <person name="Pfannmuller K.M."/>
            <person name="Loughran R.M."/>
            <person name="Shlafstein M."/>
            <person name="Papke E."/>
            <person name="Saw J.H."/>
            <person name="Ushijima B."/>
            <person name="Videau P."/>
        </authorList>
    </citation>
    <scope>NUCLEOTIDE SEQUENCE [LARGE SCALE GENOMIC DNA]</scope>
    <source>
        <strain evidence="1 2">AA17</strain>
    </source>
</reference>
<dbReference type="NCBIfam" id="TIGR01509">
    <property type="entry name" value="HAD-SF-IA-v3"/>
    <property type="match status" value="1"/>
</dbReference>
<dbReference type="PANTHER" id="PTHR43434:SF24">
    <property type="entry name" value="HYDROLASE-RELATED"/>
    <property type="match status" value="1"/>
</dbReference>
<dbReference type="InterPro" id="IPR036412">
    <property type="entry name" value="HAD-like_sf"/>
</dbReference>
<sequence length="220" mass="23950">MKYELVIFDWDGTLMDSTGKITRCMRKAAAQCQLPIPSEDAVNHIIGLSLHPAVEILFGKLSDADVNRLTEAYSAAFIEEDTIPCEFFSGTHSMLNALRDNSLKLAVATGKARRGLNRVMEQTQSHGFFDASRCADEAKSKPHPQMILDILQQTNVSPERAIMVGDTSHDIKMAHAAGVLAIGVSHGAHTHEALINANPHAVVPCAKTLHGKLEQLIFVS</sequence>
<dbReference type="Gene3D" id="3.40.50.1000">
    <property type="entry name" value="HAD superfamily/HAD-like"/>
    <property type="match status" value="1"/>
</dbReference>